<dbReference type="RefSeq" id="WP_206723718.1">
    <property type="nucleotide sequence ID" value="NZ_CP071090.1"/>
</dbReference>
<dbReference type="Gene3D" id="2.60.120.10">
    <property type="entry name" value="Jelly Rolls"/>
    <property type="match status" value="1"/>
</dbReference>
<dbReference type="InterPro" id="IPR013096">
    <property type="entry name" value="Cupin_2"/>
</dbReference>
<dbReference type="Pfam" id="PF07883">
    <property type="entry name" value="Cupin_2"/>
    <property type="match status" value="1"/>
</dbReference>
<organism evidence="2 3">
    <name type="scientific">Pyxidicoccus parkwayensis</name>
    <dbReference type="NCBI Taxonomy" id="2813578"/>
    <lineage>
        <taxon>Bacteria</taxon>
        <taxon>Pseudomonadati</taxon>
        <taxon>Myxococcota</taxon>
        <taxon>Myxococcia</taxon>
        <taxon>Myxococcales</taxon>
        <taxon>Cystobacterineae</taxon>
        <taxon>Myxococcaceae</taxon>
        <taxon>Pyxidicoccus</taxon>
    </lineage>
</organism>
<evidence type="ECO:0000313" key="2">
    <source>
        <dbReference type="EMBL" id="QSQ22141.1"/>
    </source>
</evidence>
<feature type="domain" description="Cupin type-2" evidence="1">
    <location>
        <begin position="41"/>
        <end position="107"/>
    </location>
</feature>
<name>A0ABX7NXN2_9BACT</name>
<sequence length="115" mass="12627">MRVPPDNLPATFTVSTLQSQQLEGGRPYLEFLRRASMSAGLYVLEAGATDGQRPHAEDEAYYAVSGRARLTVGDTEQTVEPGSFIYVPQHVPHRFHSIEERLVLLVLFAPAESGG</sequence>
<evidence type="ECO:0000313" key="3">
    <source>
        <dbReference type="Proteomes" id="UP000662747"/>
    </source>
</evidence>
<dbReference type="PANTHER" id="PTHR36114">
    <property type="entry name" value="16.7 KDA PROTEIN IN WHIE LOCUS"/>
    <property type="match status" value="1"/>
</dbReference>
<dbReference type="InterPro" id="IPR052044">
    <property type="entry name" value="PKS_Associated_Protein"/>
</dbReference>
<keyword evidence="3" id="KW-1185">Reference proteome</keyword>
<protein>
    <submittedName>
        <fullName evidence="2">Cupin domain-containing protein</fullName>
    </submittedName>
</protein>
<dbReference type="EMBL" id="CP071090">
    <property type="protein sequence ID" value="QSQ22141.1"/>
    <property type="molecule type" value="Genomic_DNA"/>
</dbReference>
<gene>
    <name evidence="2" type="ORF">JY651_44590</name>
</gene>
<dbReference type="PANTHER" id="PTHR36114:SF8">
    <property type="entry name" value="CUPIN TYPE-1 DOMAIN-CONTAINING PROTEIN"/>
    <property type="match status" value="1"/>
</dbReference>
<accession>A0ABX7NXN2</accession>
<dbReference type="InterPro" id="IPR014710">
    <property type="entry name" value="RmlC-like_jellyroll"/>
</dbReference>
<dbReference type="Proteomes" id="UP000662747">
    <property type="component" value="Chromosome"/>
</dbReference>
<dbReference type="SUPFAM" id="SSF51182">
    <property type="entry name" value="RmlC-like cupins"/>
    <property type="match status" value="1"/>
</dbReference>
<reference evidence="2 3" key="1">
    <citation type="submission" date="2021-02" db="EMBL/GenBank/DDBJ databases">
        <title>De Novo genome assembly of isolated myxobacteria.</title>
        <authorList>
            <person name="Stevens D.C."/>
        </authorList>
    </citation>
    <scope>NUCLEOTIDE SEQUENCE [LARGE SCALE GENOMIC DNA]</scope>
    <source>
        <strain evidence="3">SCPEA02</strain>
    </source>
</reference>
<proteinExistence type="predicted"/>
<dbReference type="InterPro" id="IPR011051">
    <property type="entry name" value="RmlC_Cupin_sf"/>
</dbReference>
<evidence type="ECO:0000259" key="1">
    <source>
        <dbReference type="Pfam" id="PF07883"/>
    </source>
</evidence>